<protein>
    <submittedName>
        <fullName evidence="2">Uncharacterized protein</fullName>
    </submittedName>
</protein>
<keyword evidence="3" id="KW-1185">Reference proteome</keyword>
<comment type="caution">
    <text evidence="2">The sequence shown here is derived from an EMBL/GenBank/DDBJ whole genome shotgun (WGS) entry which is preliminary data.</text>
</comment>
<reference evidence="2 3" key="1">
    <citation type="submission" date="2021-11" db="EMBL/GenBank/DDBJ databases">
        <authorList>
            <person name="Huq M.A."/>
        </authorList>
    </citation>
    <scope>NUCLEOTIDE SEQUENCE [LARGE SCALE GENOMIC DNA]</scope>
    <source>
        <strain evidence="2 3">MAHUQ-52</strain>
    </source>
</reference>
<accession>A0ABS8ISR3</accession>
<feature type="region of interest" description="Disordered" evidence="1">
    <location>
        <begin position="1"/>
        <end position="51"/>
    </location>
</feature>
<dbReference type="Proteomes" id="UP001198701">
    <property type="component" value="Unassembled WGS sequence"/>
</dbReference>
<name>A0ABS8ISR3_9BURK</name>
<proteinExistence type="predicted"/>
<evidence type="ECO:0000313" key="2">
    <source>
        <dbReference type="EMBL" id="MCC6071460.1"/>
    </source>
</evidence>
<sequence>MNKDQIAPDGAVPTEIPPLPGGGSWKWTDAGWVSNEPPAEAQAETQLITEE</sequence>
<gene>
    <name evidence="2" type="ORF">LMJ30_10870</name>
</gene>
<dbReference type="EMBL" id="JAJHPV010000013">
    <property type="protein sequence ID" value="MCC6071460.1"/>
    <property type="molecule type" value="Genomic_DNA"/>
</dbReference>
<evidence type="ECO:0000313" key="3">
    <source>
        <dbReference type="Proteomes" id="UP001198701"/>
    </source>
</evidence>
<organism evidence="2 3">
    <name type="scientific">Massilia agrisoli</name>
    <dbReference type="NCBI Taxonomy" id="2892444"/>
    <lineage>
        <taxon>Bacteria</taxon>
        <taxon>Pseudomonadati</taxon>
        <taxon>Pseudomonadota</taxon>
        <taxon>Betaproteobacteria</taxon>
        <taxon>Burkholderiales</taxon>
        <taxon>Oxalobacteraceae</taxon>
        <taxon>Telluria group</taxon>
        <taxon>Massilia</taxon>
    </lineage>
</organism>
<evidence type="ECO:0000256" key="1">
    <source>
        <dbReference type="SAM" id="MobiDB-lite"/>
    </source>
</evidence>
<dbReference type="RefSeq" id="WP_229432371.1">
    <property type="nucleotide sequence ID" value="NZ_JAJHPV010000013.1"/>
</dbReference>